<proteinExistence type="predicted"/>
<dbReference type="PROSITE" id="PS01204">
    <property type="entry name" value="REL_1"/>
    <property type="match status" value="1"/>
</dbReference>
<sequence length="534" mass="60332">MIRIPSIKTDNTVHLLDIYLVLSVSLIRYREKIQILIEYKIFMKLVECLEIIWKSNSKSRQAYVRIIEEPAPKALRFRYECEGRSAGSIPGASSTPENKTFPTIQVVGYQGRAVVVVSCVTKDEPYRPHPHNLVGRDGCKRGVCTLEIPTETMMIQFCNLGIQCVKKKDIEAALRTREEIRVDPFRTGFGHKNQPTSIDLNSVRLCFQVFLEGDKRGKFTIPLQPKVSQPIYDKKAMSDLVIVKLSDCFCRVDGDKEMMLFCEKVAKEDIQIRFFEEKDGLVVWEGYADFQPSQVHKQVGIAFKPPRYRNQEVTNTVKVFLHLKRPSDGVTSEPLPFQYLPISNGRKRFKDDSVHTLSNDFNIKMEPKDITYQWPHGASLEIMQTDSNAFKMPFLAGLPPLPPTAAAFVPIPSTSTGLPPMSSINSNIPHQNWNIFYNPSEPSAQPINPTDVDANNLHCLLDMDSHQNELRQINLNSGELGTFEGGVDVANLSENLTTNLSLTENNNCVNMTTDSFTRLANNTIDSICPGYEHV</sequence>
<dbReference type="InterPro" id="IPR032397">
    <property type="entry name" value="RHD_dimer"/>
</dbReference>
<dbReference type="EMBL" id="JARQZJ010000091">
    <property type="protein sequence ID" value="KAK9883828.1"/>
    <property type="molecule type" value="Genomic_DNA"/>
</dbReference>
<dbReference type="Pfam" id="PF16179">
    <property type="entry name" value="RHD_dimer"/>
    <property type="match status" value="1"/>
</dbReference>
<dbReference type="GO" id="GO:0045087">
    <property type="term" value="P:innate immune response"/>
    <property type="evidence" value="ECO:0007669"/>
    <property type="project" value="TreeGrafter"/>
</dbReference>
<dbReference type="InterPro" id="IPR014756">
    <property type="entry name" value="Ig_E-set"/>
</dbReference>
<dbReference type="GO" id="GO:0038061">
    <property type="term" value="P:non-canonical NF-kappaB signal transduction"/>
    <property type="evidence" value="ECO:0007669"/>
    <property type="project" value="TreeGrafter"/>
</dbReference>
<dbReference type="GO" id="GO:0000981">
    <property type="term" value="F:DNA-binding transcription factor activity, RNA polymerase II-specific"/>
    <property type="evidence" value="ECO:0007669"/>
    <property type="project" value="TreeGrafter"/>
</dbReference>
<protein>
    <recommendedName>
        <fullName evidence="1">RHD domain-containing protein</fullName>
    </recommendedName>
</protein>
<comment type="caution">
    <text evidence="2">The sequence shown here is derived from an EMBL/GenBank/DDBJ whole genome shotgun (WGS) entry which is preliminary data.</text>
</comment>
<reference evidence="2 3" key="1">
    <citation type="submission" date="2023-03" db="EMBL/GenBank/DDBJ databases">
        <title>Genome insight into feeding habits of ladybird beetles.</title>
        <authorList>
            <person name="Li H.-S."/>
            <person name="Huang Y.-H."/>
            <person name="Pang H."/>
        </authorList>
    </citation>
    <scope>NUCLEOTIDE SEQUENCE [LARGE SCALE GENOMIC DNA]</scope>
    <source>
        <strain evidence="2">SYSU_2023b</strain>
        <tissue evidence="2">Whole body</tissue>
    </source>
</reference>
<dbReference type="CDD" id="cd07887">
    <property type="entry name" value="RHD-n_Dorsal_Dif"/>
    <property type="match status" value="1"/>
</dbReference>
<dbReference type="PRINTS" id="PR00057">
    <property type="entry name" value="NFKBTNSCPFCT"/>
</dbReference>
<gene>
    <name evidence="2" type="ORF">WA026_002025</name>
</gene>
<dbReference type="AlphaFoldDB" id="A0AAW1URL9"/>
<dbReference type="InterPro" id="IPR000451">
    <property type="entry name" value="NFkB/Dor"/>
</dbReference>
<dbReference type="Gene3D" id="2.60.40.10">
    <property type="entry name" value="Immunoglobulins"/>
    <property type="match status" value="1"/>
</dbReference>
<dbReference type="GO" id="GO:0005737">
    <property type="term" value="C:cytoplasm"/>
    <property type="evidence" value="ECO:0007669"/>
    <property type="project" value="InterPro"/>
</dbReference>
<dbReference type="SMART" id="SM00429">
    <property type="entry name" value="IPT"/>
    <property type="match status" value="1"/>
</dbReference>
<keyword evidence="3" id="KW-1185">Reference proteome</keyword>
<dbReference type="SUPFAM" id="SSF81296">
    <property type="entry name" value="E set domains"/>
    <property type="match status" value="1"/>
</dbReference>
<accession>A0AAW1URL9</accession>
<dbReference type="InterPro" id="IPR013783">
    <property type="entry name" value="Ig-like_fold"/>
</dbReference>
<evidence type="ECO:0000259" key="1">
    <source>
        <dbReference type="PROSITE" id="PS50254"/>
    </source>
</evidence>
<dbReference type="Proteomes" id="UP001431783">
    <property type="component" value="Unassembled WGS sequence"/>
</dbReference>
<evidence type="ECO:0000313" key="2">
    <source>
        <dbReference type="EMBL" id="KAK9883828.1"/>
    </source>
</evidence>
<dbReference type="FunFam" id="2.60.40.340:FF:000006">
    <property type="entry name" value="Dorsal isoform 1-B"/>
    <property type="match status" value="1"/>
</dbReference>
<dbReference type="GO" id="GO:0045944">
    <property type="term" value="P:positive regulation of transcription by RNA polymerase II"/>
    <property type="evidence" value="ECO:0007669"/>
    <property type="project" value="TreeGrafter"/>
</dbReference>
<dbReference type="GO" id="GO:0000978">
    <property type="term" value="F:RNA polymerase II cis-regulatory region sequence-specific DNA binding"/>
    <property type="evidence" value="ECO:0007669"/>
    <property type="project" value="TreeGrafter"/>
</dbReference>
<dbReference type="GO" id="GO:0007249">
    <property type="term" value="P:canonical NF-kappaB signal transduction"/>
    <property type="evidence" value="ECO:0007669"/>
    <property type="project" value="TreeGrafter"/>
</dbReference>
<dbReference type="InterPro" id="IPR037059">
    <property type="entry name" value="RHD_DNA_bind_dom_sf"/>
</dbReference>
<dbReference type="InterPro" id="IPR030492">
    <property type="entry name" value="RHD_CS"/>
</dbReference>
<dbReference type="InterPro" id="IPR011539">
    <property type="entry name" value="RHD_DNA_bind_dom"/>
</dbReference>
<dbReference type="InterPro" id="IPR002909">
    <property type="entry name" value="IPT_dom"/>
</dbReference>
<dbReference type="GO" id="GO:0005634">
    <property type="term" value="C:nucleus"/>
    <property type="evidence" value="ECO:0007669"/>
    <property type="project" value="TreeGrafter"/>
</dbReference>
<dbReference type="Pfam" id="PF00554">
    <property type="entry name" value="RHD_DNA_bind"/>
    <property type="match status" value="1"/>
</dbReference>
<dbReference type="GO" id="GO:0048468">
    <property type="term" value="P:cell development"/>
    <property type="evidence" value="ECO:0007669"/>
    <property type="project" value="UniProtKB-ARBA"/>
</dbReference>
<dbReference type="Gene3D" id="2.60.40.340">
    <property type="entry name" value="Rel homology domain (RHD), DNA-binding domain"/>
    <property type="match status" value="1"/>
</dbReference>
<feature type="domain" description="RHD" evidence="1">
    <location>
        <begin position="59"/>
        <end position="238"/>
    </location>
</feature>
<organism evidence="2 3">
    <name type="scientific">Henosepilachna vigintioctopunctata</name>
    <dbReference type="NCBI Taxonomy" id="420089"/>
    <lineage>
        <taxon>Eukaryota</taxon>
        <taxon>Metazoa</taxon>
        <taxon>Ecdysozoa</taxon>
        <taxon>Arthropoda</taxon>
        <taxon>Hexapoda</taxon>
        <taxon>Insecta</taxon>
        <taxon>Pterygota</taxon>
        <taxon>Neoptera</taxon>
        <taxon>Endopterygota</taxon>
        <taxon>Coleoptera</taxon>
        <taxon>Polyphaga</taxon>
        <taxon>Cucujiformia</taxon>
        <taxon>Coccinelloidea</taxon>
        <taxon>Coccinellidae</taxon>
        <taxon>Epilachninae</taxon>
        <taxon>Epilachnini</taxon>
        <taxon>Henosepilachna</taxon>
    </lineage>
</organism>
<dbReference type="PROSITE" id="PS50254">
    <property type="entry name" value="REL_2"/>
    <property type="match status" value="1"/>
</dbReference>
<evidence type="ECO:0000313" key="3">
    <source>
        <dbReference type="Proteomes" id="UP001431783"/>
    </source>
</evidence>
<dbReference type="PANTHER" id="PTHR24169:SF25">
    <property type="entry name" value="DORSAL-RELATED IMMUNITY FACTOR DIF-RELATED"/>
    <property type="match status" value="1"/>
</dbReference>
<dbReference type="GO" id="GO:0048731">
    <property type="term" value="P:system development"/>
    <property type="evidence" value="ECO:0007669"/>
    <property type="project" value="UniProtKB-ARBA"/>
</dbReference>
<dbReference type="PANTHER" id="PTHR24169">
    <property type="entry name" value="NUCLEAR FACTOR NF-KAPPA-B PROTEIN"/>
    <property type="match status" value="1"/>
</dbReference>
<dbReference type="InterPro" id="IPR008967">
    <property type="entry name" value="p53-like_TF_DNA-bd_sf"/>
</dbReference>
<dbReference type="GO" id="GO:0034097">
    <property type="term" value="P:response to cytokine"/>
    <property type="evidence" value="ECO:0007669"/>
    <property type="project" value="TreeGrafter"/>
</dbReference>
<name>A0AAW1URL9_9CUCU</name>
<dbReference type="SUPFAM" id="SSF49417">
    <property type="entry name" value="p53-like transcription factors"/>
    <property type="match status" value="1"/>
</dbReference>
<dbReference type="GO" id="GO:0033554">
    <property type="term" value="P:cellular response to stress"/>
    <property type="evidence" value="ECO:0007669"/>
    <property type="project" value="TreeGrafter"/>
</dbReference>